<evidence type="ECO:0000259" key="2">
    <source>
        <dbReference type="SMART" id="SM00484"/>
    </source>
</evidence>
<evidence type="ECO:0000313" key="3">
    <source>
        <dbReference type="EMBL" id="KIM62815.1"/>
    </source>
</evidence>
<dbReference type="PANTHER" id="PTHR11081">
    <property type="entry name" value="FLAP ENDONUCLEASE FAMILY MEMBER"/>
    <property type="match status" value="1"/>
</dbReference>
<accession>A0A0C3DQ77</accession>
<proteinExistence type="predicted"/>
<evidence type="ECO:0000256" key="1">
    <source>
        <dbReference type="SAM" id="MobiDB-lite"/>
    </source>
</evidence>
<keyword evidence="4" id="KW-1185">Reference proteome</keyword>
<dbReference type="InterPro" id="IPR006084">
    <property type="entry name" value="XPG/Rad2"/>
</dbReference>
<name>A0A0C3DQ77_9AGAM</name>
<dbReference type="SUPFAM" id="SSF88723">
    <property type="entry name" value="PIN domain-like"/>
    <property type="match status" value="1"/>
</dbReference>
<dbReference type="GO" id="GO:0006974">
    <property type="term" value="P:DNA damage response"/>
    <property type="evidence" value="ECO:0007669"/>
    <property type="project" value="UniProtKB-ARBA"/>
</dbReference>
<dbReference type="GO" id="GO:0017108">
    <property type="term" value="F:5'-flap endonuclease activity"/>
    <property type="evidence" value="ECO:0007669"/>
    <property type="project" value="TreeGrafter"/>
</dbReference>
<protein>
    <recommendedName>
        <fullName evidence="2">XPG-I domain-containing protein</fullName>
    </recommendedName>
</protein>
<dbReference type="SMART" id="SM00484">
    <property type="entry name" value="XPGI"/>
    <property type="match status" value="1"/>
</dbReference>
<dbReference type="AlphaFoldDB" id="A0A0C3DQ77"/>
<dbReference type="PANTHER" id="PTHR11081:SF75">
    <property type="entry name" value="ENDONUCLEASE, PUTATIVE (AFU_ORTHOLOGUE AFUA_3G13260)-RELATED"/>
    <property type="match status" value="1"/>
</dbReference>
<gene>
    <name evidence="3" type="ORF">SCLCIDRAFT_24650</name>
</gene>
<sequence length="376" mass="41686">MLTIFSQLSAISQMLLHPHFVFDGPNRPCFKQGKDCMYCTGAPLLKERFQELLDTFGFSWHTAPEEAEAELAYFQLHGLVDAVVMPYNDAFLFGAPSIIRSVQPLSGEYSKMELYTEDAIEHDYNMGLPGCTAAAMSLFVEFMGFHAKWHNDLFQVLKRDLQRHLGQCHYGLTRVLDEEHTNFPDPAILATYLLPLTLWSDGGQPPVTEVTSRQPNLAALSMFCQQSMGWPLDALQLRLMDVRVGAVVRALLQLPGEIDSLALQHGVHVMSYHDRSLPVYNISVPSHLLPAPPSDAAPSSSNTHMSLPSDHSSYDMKIPAVMLDSLWPDLAHSLSRSAGMESVGKNVRSTPEEGVIDLTVEAPCFDAEVIDLTGKD</sequence>
<dbReference type="Proteomes" id="UP000053989">
    <property type="component" value="Unassembled WGS sequence"/>
</dbReference>
<dbReference type="OrthoDB" id="2959108at2759"/>
<dbReference type="PRINTS" id="PR00853">
    <property type="entry name" value="XPGRADSUPER"/>
</dbReference>
<dbReference type="EMBL" id="KN822039">
    <property type="protein sequence ID" value="KIM62815.1"/>
    <property type="molecule type" value="Genomic_DNA"/>
</dbReference>
<dbReference type="Pfam" id="PF00867">
    <property type="entry name" value="XPG_I"/>
    <property type="match status" value="1"/>
</dbReference>
<feature type="domain" description="XPG-I" evidence="2">
    <location>
        <begin position="54"/>
        <end position="126"/>
    </location>
</feature>
<dbReference type="STRING" id="1036808.A0A0C3DQ77"/>
<dbReference type="Gene3D" id="3.40.50.1010">
    <property type="entry name" value="5'-nuclease"/>
    <property type="match status" value="1"/>
</dbReference>
<dbReference type="HOGENOM" id="CLU_007575_4_1_1"/>
<dbReference type="InParanoid" id="A0A0C3DQ77"/>
<dbReference type="InterPro" id="IPR006086">
    <property type="entry name" value="XPG-I_dom"/>
</dbReference>
<reference evidence="3 4" key="1">
    <citation type="submission" date="2014-04" db="EMBL/GenBank/DDBJ databases">
        <authorList>
            <consortium name="DOE Joint Genome Institute"/>
            <person name="Kuo A."/>
            <person name="Kohler A."/>
            <person name="Nagy L.G."/>
            <person name="Floudas D."/>
            <person name="Copeland A."/>
            <person name="Barry K.W."/>
            <person name="Cichocki N."/>
            <person name="Veneault-Fourrey C."/>
            <person name="LaButti K."/>
            <person name="Lindquist E.A."/>
            <person name="Lipzen A."/>
            <person name="Lundell T."/>
            <person name="Morin E."/>
            <person name="Murat C."/>
            <person name="Sun H."/>
            <person name="Tunlid A."/>
            <person name="Henrissat B."/>
            <person name="Grigoriev I.V."/>
            <person name="Hibbett D.S."/>
            <person name="Martin F."/>
            <person name="Nordberg H.P."/>
            <person name="Cantor M.N."/>
            <person name="Hua S.X."/>
        </authorList>
    </citation>
    <scope>NUCLEOTIDE SEQUENCE [LARGE SCALE GENOMIC DNA]</scope>
    <source>
        <strain evidence="3 4">Foug A</strain>
    </source>
</reference>
<organism evidence="3 4">
    <name type="scientific">Scleroderma citrinum Foug A</name>
    <dbReference type="NCBI Taxonomy" id="1036808"/>
    <lineage>
        <taxon>Eukaryota</taxon>
        <taxon>Fungi</taxon>
        <taxon>Dikarya</taxon>
        <taxon>Basidiomycota</taxon>
        <taxon>Agaricomycotina</taxon>
        <taxon>Agaricomycetes</taxon>
        <taxon>Agaricomycetidae</taxon>
        <taxon>Boletales</taxon>
        <taxon>Sclerodermatineae</taxon>
        <taxon>Sclerodermataceae</taxon>
        <taxon>Scleroderma</taxon>
    </lineage>
</organism>
<feature type="region of interest" description="Disordered" evidence="1">
    <location>
        <begin position="291"/>
        <end position="310"/>
    </location>
</feature>
<evidence type="ECO:0000313" key="4">
    <source>
        <dbReference type="Proteomes" id="UP000053989"/>
    </source>
</evidence>
<reference evidence="4" key="2">
    <citation type="submission" date="2015-01" db="EMBL/GenBank/DDBJ databases">
        <title>Evolutionary Origins and Diversification of the Mycorrhizal Mutualists.</title>
        <authorList>
            <consortium name="DOE Joint Genome Institute"/>
            <consortium name="Mycorrhizal Genomics Consortium"/>
            <person name="Kohler A."/>
            <person name="Kuo A."/>
            <person name="Nagy L.G."/>
            <person name="Floudas D."/>
            <person name="Copeland A."/>
            <person name="Barry K.W."/>
            <person name="Cichocki N."/>
            <person name="Veneault-Fourrey C."/>
            <person name="LaButti K."/>
            <person name="Lindquist E.A."/>
            <person name="Lipzen A."/>
            <person name="Lundell T."/>
            <person name="Morin E."/>
            <person name="Murat C."/>
            <person name="Riley R."/>
            <person name="Ohm R."/>
            <person name="Sun H."/>
            <person name="Tunlid A."/>
            <person name="Henrissat B."/>
            <person name="Grigoriev I.V."/>
            <person name="Hibbett D.S."/>
            <person name="Martin F."/>
        </authorList>
    </citation>
    <scope>NUCLEOTIDE SEQUENCE [LARGE SCALE GENOMIC DNA]</scope>
    <source>
        <strain evidence="4">Foug A</strain>
    </source>
</reference>
<dbReference type="InterPro" id="IPR029060">
    <property type="entry name" value="PIN-like_dom_sf"/>
</dbReference>